<dbReference type="GO" id="GO:0003682">
    <property type="term" value="F:chromatin binding"/>
    <property type="evidence" value="ECO:0007669"/>
    <property type="project" value="TreeGrafter"/>
</dbReference>
<dbReference type="HOGENOM" id="CLU_018598_3_1_1"/>
<dbReference type="GO" id="GO:0033314">
    <property type="term" value="P:mitotic DNA replication checkpoint signaling"/>
    <property type="evidence" value="ECO:0007669"/>
    <property type="project" value="TreeGrafter"/>
</dbReference>
<dbReference type="InterPro" id="IPR004582">
    <property type="entry name" value="Checkpoint_prot_Rad17_Rad24"/>
</dbReference>
<dbReference type="GO" id="GO:0000077">
    <property type="term" value="P:DNA damage checkpoint signaling"/>
    <property type="evidence" value="ECO:0007669"/>
    <property type="project" value="TreeGrafter"/>
</dbReference>
<feature type="region of interest" description="Disordered" evidence="8">
    <location>
        <begin position="1"/>
        <end position="22"/>
    </location>
</feature>
<dbReference type="Pfam" id="PF03215">
    <property type="entry name" value="Rad17"/>
    <property type="match status" value="1"/>
</dbReference>
<dbReference type="GO" id="GO:0003689">
    <property type="term" value="F:DNA clamp loader activity"/>
    <property type="evidence" value="ECO:0007669"/>
    <property type="project" value="TreeGrafter"/>
</dbReference>
<dbReference type="GO" id="GO:0005524">
    <property type="term" value="F:ATP binding"/>
    <property type="evidence" value="ECO:0007669"/>
    <property type="project" value="UniProtKB-KW"/>
</dbReference>
<proteinExistence type="inferred from homology"/>
<evidence type="ECO:0000256" key="5">
    <source>
        <dbReference type="ARBA" id="ARBA00022840"/>
    </source>
</evidence>
<sequence>MPPPPLPLPKVDAKGKGKATEGGASVVEDGIWADMYPPVIEQELAVHKKKVEIVRRWLTDAFEGVSLQKYRKLLILSGPAGAGKTATLRVLSKELHFEIIEWKNTLDDVYTDAEYDSLSQKFQAFMNRASGMTALSGSSKSSPRQVVLLEDLPNLLHGPTSQIFQAALTDHIDTSNSPIVLIVSDAGSRGEHRDEEGWTGRQSSVMDVRTIVPPGLLHGPYATRVEFNPIAKTLMKKGLQYTIDRHFGPTSNMRPPREIIDAVVESCEGDIRGALMALQFSLALPAAGSSGKRTKKGANTALLLITKREHSLALFHMLGKVLYNKSELRNRIIYEELPTV</sequence>
<organism evidence="9 10">
    <name type="scientific">Serendipita vermifera MAFF 305830</name>
    <dbReference type="NCBI Taxonomy" id="933852"/>
    <lineage>
        <taxon>Eukaryota</taxon>
        <taxon>Fungi</taxon>
        <taxon>Dikarya</taxon>
        <taxon>Basidiomycota</taxon>
        <taxon>Agaricomycotina</taxon>
        <taxon>Agaricomycetes</taxon>
        <taxon>Sebacinales</taxon>
        <taxon>Serendipitaceae</taxon>
        <taxon>Serendipita</taxon>
    </lineage>
</organism>
<reference evidence="9 10" key="1">
    <citation type="submission" date="2014-04" db="EMBL/GenBank/DDBJ databases">
        <authorList>
            <consortium name="DOE Joint Genome Institute"/>
            <person name="Kuo A."/>
            <person name="Zuccaro A."/>
            <person name="Kohler A."/>
            <person name="Nagy L.G."/>
            <person name="Floudas D."/>
            <person name="Copeland A."/>
            <person name="Barry K.W."/>
            <person name="Cichocki N."/>
            <person name="Veneault-Fourrey C."/>
            <person name="LaButti K."/>
            <person name="Lindquist E.A."/>
            <person name="Lipzen A."/>
            <person name="Lundell T."/>
            <person name="Morin E."/>
            <person name="Murat C."/>
            <person name="Sun H."/>
            <person name="Tunlid A."/>
            <person name="Henrissat B."/>
            <person name="Grigoriev I.V."/>
            <person name="Hibbett D.S."/>
            <person name="Martin F."/>
            <person name="Nordberg H.P."/>
            <person name="Cantor M.N."/>
            <person name="Hua S.X."/>
        </authorList>
    </citation>
    <scope>NUCLEOTIDE SEQUENCE [LARGE SCALE GENOMIC DNA]</scope>
    <source>
        <strain evidence="9 10">MAFF 305830</strain>
    </source>
</reference>
<evidence type="ECO:0000313" key="10">
    <source>
        <dbReference type="Proteomes" id="UP000054097"/>
    </source>
</evidence>
<dbReference type="GO" id="GO:0005634">
    <property type="term" value="C:nucleus"/>
    <property type="evidence" value="ECO:0007669"/>
    <property type="project" value="UniProtKB-SubCell"/>
</dbReference>
<comment type="similarity">
    <text evidence="2">Belongs to the rad17/RAD24 family.</text>
</comment>
<reference evidence="10" key="2">
    <citation type="submission" date="2015-01" db="EMBL/GenBank/DDBJ databases">
        <title>Evolutionary Origins and Diversification of the Mycorrhizal Mutualists.</title>
        <authorList>
            <consortium name="DOE Joint Genome Institute"/>
            <consortium name="Mycorrhizal Genomics Consortium"/>
            <person name="Kohler A."/>
            <person name="Kuo A."/>
            <person name="Nagy L.G."/>
            <person name="Floudas D."/>
            <person name="Copeland A."/>
            <person name="Barry K.W."/>
            <person name="Cichocki N."/>
            <person name="Veneault-Fourrey C."/>
            <person name="LaButti K."/>
            <person name="Lindquist E.A."/>
            <person name="Lipzen A."/>
            <person name="Lundell T."/>
            <person name="Morin E."/>
            <person name="Murat C."/>
            <person name="Riley R."/>
            <person name="Ohm R."/>
            <person name="Sun H."/>
            <person name="Tunlid A."/>
            <person name="Henrissat B."/>
            <person name="Grigoriev I.V."/>
            <person name="Hibbett D.S."/>
            <person name="Martin F."/>
        </authorList>
    </citation>
    <scope>NUCLEOTIDE SEQUENCE [LARGE SCALE GENOMIC DNA]</scope>
    <source>
        <strain evidence="10">MAFF 305830</strain>
    </source>
</reference>
<dbReference type="EMBL" id="KN824343">
    <property type="protein sequence ID" value="KIM23079.1"/>
    <property type="molecule type" value="Genomic_DNA"/>
</dbReference>
<dbReference type="Proteomes" id="UP000054097">
    <property type="component" value="Unassembled WGS sequence"/>
</dbReference>
<dbReference type="STRING" id="933852.A0A0C3ASS6"/>
<keyword evidence="5" id="KW-0067">ATP-binding</keyword>
<dbReference type="AlphaFoldDB" id="A0A0C3ASS6"/>
<protein>
    <recommendedName>
        <fullName evidence="11">AAA+ ATPase domain-containing protein</fullName>
    </recommendedName>
</protein>
<evidence type="ECO:0000256" key="8">
    <source>
        <dbReference type="SAM" id="MobiDB-lite"/>
    </source>
</evidence>
<dbReference type="PANTHER" id="PTHR12172:SF0">
    <property type="entry name" value="CELL CYCLE CHECKPOINT PROTEIN RAD17"/>
    <property type="match status" value="1"/>
</dbReference>
<gene>
    <name evidence="9" type="ORF">M408DRAFT_267134</name>
</gene>
<evidence type="ECO:0008006" key="11">
    <source>
        <dbReference type="Google" id="ProtNLM"/>
    </source>
</evidence>
<dbReference type="SUPFAM" id="SSF52540">
    <property type="entry name" value="P-loop containing nucleoside triphosphate hydrolases"/>
    <property type="match status" value="1"/>
</dbReference>
<keyword evidence="3" id="KW-0547">Nucleotide-binding</keyword>
<evidence type="ECO:0000256" key="6">
    <source>
        <dbReference type="ARBA" id="ARBA00023242"/>
    </source>
</evidence>
<keyword evidence="10" id="KW-1185">Reference proteome</keyword>
<dbReference type="PANTHER" id="PTHR12172">
    <property type="entry name" value="CELL CYCLE CHECKPOINT PROTEIN RAD17"/>
    <property type="match status" value="1"/>
</dbReference>
<keyword evidence="6" id="KW-0539">Nucleus</keyword>
<dbReference type="Gene3D" id="3.40.50.300">
    <property type="entry name" value="P-loop containing nucleotide triphosphate hydrolases"/>
    <property type="match status" value="1"/>
</dbReference>
<name>A0A0C3ASS6_SERVB</name>
<evidence type="ECO:0000256" key="2">
    <source>
        <dbReference type="ARBA" id="ARBA00006168"/>
    </source>
</evidence>
<dbReference type="GO" id="GO:0006281">
    <property type="term" value="P:DNA repair"/>
    <property type="evidence" value="ECO:0007669"/>
    <property type="project" value="InterPro"/>
</dbReference>
<dbReference type="InterPro" id="IPR027417">
    <property type="entry name" value="P-loop_NTPase"/>
</dbReference>
<evidence type="ECO:0000256" key="7">
    <source>
        <dbReference type="ARBA" id="ARBA00023306"/>
    </source>
</evidence>
<comment type="subcellular location">
    <subcellularLocation>
        <location evidence="1">Nucleus</location>
    </subcellularLocation>
</comment>
<evidence type="ECO:0000256" key="3">
    <source>
        <dbReference type="ARBA" id="ARBA00022741"/>
    </source>
</evidence>
<evidence type="ECO:0000256" key="1">
    <source>
        <dbReference type="ARBA" id="ARBA00004123"/>
    </source>
</evidence>
<keyword evidence="4" id="KW-0227">DNA damage</keyword>
<evidence type="ECO:0000313" key="9">
    <source>
        <dbReference type="EMBL" id="KIM23079.1"/>
    </source>
</evidence>
<evidence type="ECO:0000256" key="4">
    <source>
        <dbReference type="ARBA" id="ARBA00022763"/>
    </source>
</evidence>
<dbReference type="OrthoDB" id="10265971at2759"/>
<accession>A0A0C3ASS6</accession>
<keyword evidence="7" id="KW-0131">Cell cycle</keyword>